<dbReference type="HOGENOM" id="CLU_1914851_0_0_10"/>
<keyword evidence="2" id="KW-1185">Reference proteome</keyword>
<dbReference type="EMBL" id="CP007035">
    <property type="protein sequence ID" value="AHF17518.1"/>
    <property type="molecule type" value="Genomic_DNA"/>
</dbReference>
<proteinExistence type="predicted"/>
<dbReference type="STRING" id="929713.NIASO_09130"/>
<evidence type="ECO:0000313" key="1">
    <source>
        <dbReference type="EMBL" id="AHF17518.1"/>
    </source>
</evidence>
<protein>
    <submittedName>
        <fullName evidence="1">Uncharacterized protein</fullName>
    </submittedName>
</protein>
<sequence>MESKIIDMGRDTIIHIGDEAIFNAHIQNINGRLTKEDKVDFIYMHHEAYPNEEKITDTTFIWNTSNPVAKKNGDKLKKFIAKHFKKGMKVIDDNYISLNKSLANFYWPEEILHNKNKLFNTGGVVQITTLIS</sequence>
<gene>
    <name evidence="1" type="ORF">NIASO_09130</name>
</gene>
<evidence type="ECO:0000313" key="2">
    <source>
        <dbReference type="Proteomes" id="UP000003586"/>
    </source>
</evidence>
<dbReference type="AlphaFoldDB" id="W0F6R5"/>
<reference evidence="1 2" key="1">
    <citation type="submission" date="2013-12" db="EMBL/GenBank/DDBJ databases">
        <authorList>
            <consortium name="DOE Joint Genome Institute"/>
            <person name="Eisen J."/>
            <person name="Huntemann M."/>
            <person name="Han J."/>
            <person name="Chen A."/>
            <person name="Kyrpides N."/>
            <person name="Mavromatis K."/>
            <person name="Markowitz V."/>
            <person name="Palaniappan K."/>
            <person name="Ivanova N."/>
            <person name="Schaumberg A."/>
            <person name="Pati A."/>
            <person name="Liolios K."/>
            <person name="Nordberg H.P."/>
            <person name="Cantor M.N."/>
            <person name="Hua S.X."/>
            <person name="Woyke T."/>
        </authorList>
    </citation>
    <scope>NUCLEOTIDE SEQUENCE [LARGE SCALE GENOMIC DNA]</scope>
    <source>
        <strain evidence="2">DSM 19437</strain>
    </source>
</reference>
<accession>W0F6R5</accession>
<dbReference type="Proteomes" id="UP000003586">
    <property type="component" value="Chromosome"/>
</dbReference>
<organism evidence="1 2">
    <name type="scientific">Niabella soli DSM 19437</name>
    <dbReference type="NCBI Taxonomy" id="929713"/>
    <lineage>
        <taxon>Bacteria</taxon>
        <taxon>Pseudomonadati</taxon>
        <taxon>Bacteroidota</taxon>
        <taxon>Chitinophagia</taxon>
        <taxon>Chitinophagales</taxon>
        <taxon>Chitinophagaceae</taxon>
        <taxon>Niabella</taxon>
    </lineage>
</organism>
<dbReference type="KEGG" id="nso:NIASO_09130"/>
<name>W0F6R5_9BACT</name>